<feature type="non-terminal residue" evidence="2">
    <location>
        <position position="85"/>
    </location>
</feature>
<feature type="region of interest" description="Disordered" evidence="1">
    <location>
        <begin position="50"/>
        <end position="85"/>
    </location>
</feature>
<dbReference type="AlphaFoldDB" id="A0A292PT83"/>
<proteinExistence type="predicted"/>
<reference evidence="2" key="1">
    <citation type="submission" date="2015-10" db="EMBL/GenBank/DDBJ databases">
        <authorList>
            <person name="Regsiter A."/>
            <person name="william w."/>
        </authorList>
    </citation>
    <scope>NUCLEOTIDE SEQUENCE</scope>
    <source>
        <strain evidence="2">Montdore</strain>
    </source>
</reference>
<evidence type="ECO:0000313" key="3">
    <source>
        <dbReference type="Proteomes" id="UP001412239"/>
    </source>
</evidence>
<feature type="compositionally biased region" description="Basic and acidic residues" evidence="1">
    <location>
        <begin position="70"/>
        <end position="85"/>
    </location>
</feature>
<feature type="non-terminal residue" evidence="2">
    <location>
        <position position="1"/>
    </location>
</feature>
<dbReference type="Proteomes" id="UP001412239">
    <property type="component" value="Unassembled WGS sequence"/>
</dbReference>
<accession>A0A292PT83</accession>
<dbReference type="EMBL" id="LN891040">
    <property type="protein sequence ID" value="CUS10746.1"/>
    <property type="molecule type" value="Genomic_DNA"/>
</dbReference>
<gene>
    <name evidence="2" type="ORF">GSTUAT00005196001</name>
</gene>
<sequence length="85" mass="9146">QKNETIWNSARCARSLQALPAGGREEAEGINNPSCLLLFFIHTDVKLPSTSRHRPAGLCNNRAPPAGGAEKTRGVFAARDKGHLP</sequence>
<organism evidence="2 3">
    <name type="scientific">Tuber aestivum</name>
    <name type="common">summer truffle</name>
    <dbReference type="NCBI Taxonomy" id="59557"/>
    <lineage>
        <taxon>Eukaryota</taxon>
        <taxon>Fungi</taxon>
        <taxon>Dikarya</taxon>
        <taxon>Ascomycota</taxon>
        <taxon>Pezizomycotina</taxon>
        <taxon>Pezizomycetes</taxon>
        <taxon>Pezizales</taxon>
        <taxon>Tuberaceae</taxon>
        <taxon>Tuber</taxon>
    </lineage>
</organism>
<protein>
    <submittedName>
        <fullName evidence="2">Uncharacterized protein</fullName>
    </submittedName>
</protein>
<name>A0A292PT83_9PEZI</name>
<keyword evidence="3" id="KW-1185">Reference proteome</keyword>
<evidence type="ECO:0000256" key="1">
    <source>
        <dbReference type="SAM" id="MobiDB-lite"/>
    </source>
</evidence>
<evidence type="ECO:0000313" key="2">
    <source>
        <dbReference type="EMBL" id="CUS10746.1"/>
    </source>
</evidence>